<dbReference type="OrthoDB" id="5510290at2"/>
<dbReference type="EMBL" id="QAYG01000003">
    <property type="protein sequence ID" value="PTW60912.1"/>
    <property type="molecule type" value="Genomic_DNA"/>
</dbReference>
<dbReference type="Pfam" id="PF09832">
    <property type="entry name" value="DUF2059"/>
    <property type="match status" value="1"/>
</dbReference>
<reference evidence="3 4" key="1">
    <citation type="submission" date="2018-04" db="EMBL/GenBank/DDBJ databases">
        <title>Genomic Encyclopedia of Archaeal and Bacterial Type Strains, Phase II (KMG-II): from individual species to whole genera.</title>
        <authorList>
            <person name="Goeker M."/>
        </authorList>
    </citation>
    <scope>NUCLEOTIDE SEQUENCE [LARGE SCALE GENOMIC DNA]</scope>
    <source>
        <strain evidence="3 4">DSM 23382</strain>
    </source>
</reference>
<comment type="caution">
    <text evidence="3">The sequence shown here is derived from an EMBL/GenBank/DDBJ whole genome shotgun (WGS) entry which is preliminary data.</text>
</comment>
<evidence type="ECO:0000256" key="1">
    <source>
        <dbReference type="SAM" id="SignalP"/>
    </source>
</evidence>
<protein>
    <recommendedName>
        <fullName evidence="2">DUF2059 domain-containing protein</fullName>
    </recommendedName>
</protein>
<feature type="signal peptide" evidence="1">
    <location>
        <begin position="1"/>
        <end position="25"/>
    </location>
</feature>
<keyword evidence="1" id="KW-0732">Signal</keyword>
<name>A0A2T5VAY9_9HYPH</name>
<feature type="domain" description="DUF2059" evidence="2">
    <location>
        <begin position="112"/>
        <end position="169"/>
    </location>
</feature>
<evidence type="ECO:0000313" key="3">
    <source>
        <dbReference type="EMBL" id="PTW60912.1"/>
    </source>
</evidence>
<keyword evidence="4" id="KW-1185">Reference proteome</keyword>
<dbReference type="AlphaFoldDB" id="A0A2T5VAY9"/>
<sequence>MTRSIHSCLTGGFAAVTLAASLAFAAPVMAQTQNQNSGNAAAGDQETFTKEHMAAARAAIEGGNAFRSFDDILPVIADKTRTLFIRTNPSATNVIDEVTNEVAMKLANRRPELDRTIMEVWARRFSTEELNEIAAFYQSPVGKKFASLGPELTALSIGAAKQWGDVISTEMVTRVREELNKRGYQF</sequence>
<accession>A0A2T5VAY9</accession>
<proteinExistence type="predicted"/>
<dbReference type="InterPro" id="IPR018637">
    <property type="entry name" value="DUF2059"/>
</dbReference>
<evidence type="ECO:0000259" key="2">
    <source>
        <dbReference type="Pfam" id="PF09832"/>
    </source>
</evidence>
<dbReference type="RefSeq" id="WP_107989739.1">
    <property type="nucleotide sequence ID" value="NZ_QAYG01000003.1"/>
</dbReference>
<feature type="chain" id="PRO_5015544051" description="DUF2059 domain-containing protein" evidence="1">
    <location>
        <begin position="26"/>
        <end position="186"/>
    </location>
</feature>
<gene>
    <name evidence="3" type="ORF">C8N35_10393</name>
</gene>
<evidence type="ECO:0000313" key="4">
    <source>
        <dbReference type="Proteomes" id="UP000244081"/>
    </source>
</evidence>
<dbReference type="Proteomes" id="UP000244081">
    <property type="component" value="Unassembled WGS sequence"/>
</dbReference>
<organism evidence="3 4">
    <name type="scientific">Breoghania corrubedonensis</name>
    <dbReference type="NCBI Taxonomy" id="665038"/>
    <lineage>
        <taxon>Bacteria</taxon>
        <taxon>Pseudomonadati</taxon>
        <taxon>Pseudomonadota</taxon>
        <taxon>Alphaproteobacteria</taxon>
        <taxon>Hyphomicrobiales</taxon>
        <taxon>Stappiaceae</taxon>
        <taxon>Breoghania</taxon>
    </lineage>
</organism>